<evidence type="ECO:0008006" key="4">
    <source>
        <dbReference type="Google" id="ProtNLM"/>
    </source>
</evidence>
<feature type="transmembrane region" description="Helical" evidence="1">
    <location>
        <begin position="106"/>
        <end position="125"/>
    </location>
</feature>
<reference evidence="2 3" key="1">
    <citation type="journal article" date="2015" name="Nature">
        <title>rRNA introns, odd ribosomes, and small enigmatic genomes across a large radiation of phyla.</title>
        <authorList>
            <person name="Brown C.T."/>
            <person name="Hug L.A."/>
            <person name="Thomas B.C."/>
            <person name="Sharon I."/>
            <person name="Castelle C.J."/>
            <person name="Singh A."/>
            <person name="Wilkins M.J."/>
            <person name="Williams K.H."/>
            <person name="Banfield J.F."/>
        </authorList>
    </citation>
    <scope>NUCLEOTIDE SEQUENCE [LARGE SCALE GENOMIC DNA]</scope>
</reference>
<feature type="transmembrane region" description="Helical" evidence="1">
    <location>
        <begin position="12"/>
        <end position="32"/>
    </location>
</feature>
<gene>
    <name evidence="2" type="ORF">UU67_C0044G0011</name>
</gene>
<feature type="transmembrane region" description="Helical" evidence="1">
    <location>
        <begin position="81"/>
        <end position="100"/>
    </location>
</feature>
<comment type="caution">
    <text evidence="2">The sequence shown here is derived from an EMBL/GenBank/DDBJ whole genome shotgun (WGS) entry which is preliminary data.</text>
</comment>
<feature type="transmembrane region" description="Helical" evidence="1">
    <location>
        <begin position="373"/>
        <end position="391"/>
    </location>
</feature>
<protein>
    <recommendedName>
        <fullName evidence="4">Glycosyltransferase RgtA/B/C/D-like domain-containing protein</fullName>
    </recommendedName>
</protein>
<dbReference type="Proteomes" id="UP000034753">
    <property type="component" value="Unassembled WGS sequence"/>
</dbReference>
<feature type="transmembrane region" description="Helical" evidence="1">
    <location>
        <begin position="137"/>
        <end position="159"/>
    </location>
</feature>
<organism evidence="2 3">
    <name type="scientific">Candidatus Daviesbacteria bacterium GW2011_GWB1_41_5</name>
    <dbReference type="NCBI Taxonomy" id="1618429"/>
    <lineage>
        <taxon>Bacteria</taxon>
        <taxon>Candidatus Daviesiibacteriota</taxon>
    </lineage>
</organism>
<evidence type="ECO:0000256" key="1">
    <source>
        <dbReference type="SAM" id="Phobius"/>
    </source>
</evidence>
<feature type="transmembrane region" description="Helical" evidence="1">
    <location>
        <begin position="210"/>
        <end position="229"/>
    </location>
</feature>
<feature type="transmembrane region" description="Helical" evidence="1">
    <location>
        <begin position="171"/>
        <end position="198"/>
    </location>
</feature>
<keyword evidence="1" id="KW-0472">Membrane</keyword>
<feature type="transmembrane region" description="Helical" evidence="1">
    <location>
        <begin position="52"/>
        <end position="69"/>
    </location>
</feature>
<accession>A0A0G0WIG9</accession>
<dbReference type="EMBL" id="LCBN01000044">
    <property type="protein sequence ID" value="KKS12704.1"/>
    <property type="molecule type" value="Genomic_DNA"/>
</dbReference>
<keyword evidence="1" id="KW-0812">Transmembrane</keyword>
<proteinExistence type="predicted"/>
<evidence type="ECO:0000313" key="3">
    <source>
        <dbReference type="Proteomes" id="UP000034753"/>
    </source>
</evidence>
<name>A0A0G0WIG9_9BACT</name>
<feature type="transmembrane region" description="Helical" evidence="1">
    <location>
        <begin position="315"/>
        <end position="336"/>
    </location>
</feature>
<evidence type="ECO:0000313" key="2">
    <source>
        <dbReference type="EMBL" id="KKS12704.1"/>
    </source>
</evidence>
<keyword evidence="1" id="KW-1133">Transmembrane helix</keyword>
<feature type="transmembrane region" description="Helical" evidence="1">
    <location>
        <begin position="348"/>
        <end position="366"/>
    </location>
</feature>
<feature type="transmembrane region" description="Helical" evidence="1">
    <location>
        <begin position="288"/>
        <end position="308"/>
    </location>
</feature>
<dbReference type="AlphaFoldDB" id="A0A0G0WIG9"/>
<sequence>MKITLLKNLKYLVVIALITFFIWWPLLDMVLQWEGYMYLIPGNVYESTLRNIGTYASFFNLQGLILGALMTRVFGTQMEYYFAFEIGSILITNIAFFYLVKILLKNSFSAFLATIIFASNYFALADIHQPNLYSGVFLERLPINIPLLFTSFMLLHKYLERNKLHFYVFSIVLYLFSIFITHFSIFFAFPFFLYPFFFRLQRSLKFKSSFSGMWTALPYILIVLFFLFIDNSSPVPKIGLFEFLSTPKINRYPEAIVRQLVSISQFPIVIKALLSGSPPLAFNTPHELTSLILPTLIVYTAGFMFVYVKNERHRALLFTILCATLAMFFLNTFIATRLNVLEDAGSNRYFFVPSILVSVFWALVLTTVFAKKYIVTIAITLVFFVVNEITFRQHFMEVLKSTGRTQAIIYYISQNITRFPQKSLIIVGPSSDFGPYEANFFTYHIGRDKNITFKTEDVGYSDWPPLASSAGHLIYLNYEKKCHCVHQKIVK</sequence>